<dbReference type="KEGG" id="brh:RBRH_03002"/>
<gene>
    <name evidence="1" type="ordered locus">RBRH_03002</name>
</gene>
<dbReference type="EMBL" id="FR687360">
    <property type="protein sequence ID" value="CBW77131.1"/>
    <property type="molecule type" value="Genomic_DNA"/>
</dbReference>
<proteinExistence type="predicted"/>
<sequence>MRKDEIVRYALQSPSALRKPPLKTGYTLLRPHAHARAPHQAYCVTTPS</sequence>
<dbReference type="Proteomes" id="UP000007437">
    <property type="component" value="Plasmid pBRH01"/>
</dbReference>
<geneLocation type="plasmid" evidence="1 2">
    <name>pBRH01</name>
</geneLocation>
<dbReference type="HOGENOM" id="CLU_3150505_0_0_4"/>
<accession>E5AVK7</accession>
<evidence type="ECO:0000313" key="2">
    <source>
        <dbReference type="Proteomes" id="UP000007437"/>
    </source>
</evidence>
<name>E5AVK7_MYCRK</name>
<organism evidence="1 2">
    <name type="scientific">Mycetohabitans rhizoxinica (strain DSM 19002 / CIP 109453 / HKI 454)</name>
    <name type="common">Paraburkholderia rhizoxinica</name>
    <dbReference type="NCBI Taxonomy" id="882378"/>
    <lineage>
        <taxon>Bacteria</taxon>
        <taxon>Pseudomonadati</taxon>
        <taxon>Pseudomonadota</taxon>
        <taxon>Betaproteobacteria</taxon>
        <taxon>Burkholderiales</taxon>
        <taxon>Burkholderiaceae</taxon>
        <taxon>Mycetohabitans</taxon>
    </lineage>
</organism>
<protein>
    <submittedName>
        <fullName evidence="1">Uncharacterized protein</fullName>
    </submittedName>
</protein>
<evidence type="ECO:0000313" key="1">
    <source>
        <dbReference type="EMBL" id="CBW77131.1"/>
    </source>
</evidence>
<dbReference type="AlphaFoldDB" id="E5AVK7"/>
<keyword evidence="1" id="KW-0614">Plasmid</keyword>
<reference evidence="1 2" key="1">
    <citation type="journal article" date="2011" name="J. Bacteriol.">
        <title>Complete genome sequence of Burkholderia rhizoxinica, an endosymbiont of Rhizopus microsporus.</title>
        <authorList>
            <person name="Lackner G."/>
            <person name="Moebius N."/>
            <person name="Partida-Martinez L."/>
            <person name="Hertweck C."/>
        </authorList>
    </citation>
    <scope>NUCLEOTIDE SEQUENCE [LARGE SCALE GENOMIC DNA]</scope>
    <source>
        <strain evidence="2">DSM 19002 / CIP 109453 / HKI 454</strain>
        <plasmid evidence="1 2">pBRH01</plasmid>
    </source>
</reference>